<accession>A0ABW0WBE6</accession>
<dbReference type="Gene3D" id="3.30.300.30">
    <property type="match status" value="1"/>
</dbReference>
<dbReference type="Proteomes" id="UP001596065">
    <property type="component" value="Unassembled WGS sequence"/>
</dbReference>
<gene>
    <name evidence="4" type="ORF">ACFP3J_06375</name>
</gene>
<keyword evidence="5" id="KW-1185">Reference proteome</keyword>
<dbReference type="InterPro" id="IPR042099">
    <property type="entry name" value="ANL_N_sf"/>
</dbReference>
<dbReference type="InterPro" id="IPR020845">
    <property type="entry name" value="AMP-binding_CS"/>
</dbReference>
<organism evidence="4 5">
    <name type="scientific">Streptomyces nogalater</name>
    <dbReference type="NCBI Taxonomy" id="38314"/>
    <lineage>
        <taxon>Bacteria</taxon>
        <taxon>Bacillati</taxon>
        <taxon>Actinomycetota</taxon>
        <taxon>Actinomycetes</taxon>
        <taxon>Kitasatosporales</taxon>
        <taxon>Streptomycetaceae</taxon>
        <taxon>Streptomyces</taxon>
    </lineage>
</organism>
<dbReference type="CDD" id="cd04433">
    <property type="entry name" value="AFD_class_I"/>
    <property type="match status" value="1"/>
</dbReference>
<evidence type="ECO:0000313" key="5">
    <source>
        <dbReference type="Proteomes" id="UP001596065"/>
    </source>
</evidence>
<dbReference type="RefSeq" id="WP_344348247.1">
    <property type="nucleotide sequence ID" value="NZ_BAAASM010000014.1"/>
</dbReference>
<proteinExistence type="inferred from homology"/>
<protein>
    <submittedName>
        <fullName evidence="4">Class I adenylate-forming enzyme family protein</fullName>
    </submittedName>
</protein>
<feature type="domain" description="AMP-dependent synthetase/ligase" evidence="2">
    <location>
        <begin position="28"/>
        <end position="311"/>
    </location>
</feature>
<evidence type="ECO:0000313" key="4">
    <source>
        <dbReference type="EMBL" id="MFC5655115.1"/>
    </source>
</evidence>
<sequence length="460" mass="48523">MDTTDWWGADLLNGGRADAPWARVGAPVTRGRLREQVTELGAQLAAEGVRRGASVALQLPPGLTVLRVMLAVWAHGAQVMLLDPRLKKAETDALLARCAPQFLITSPQARQVAAGVLEECEITVTARASGRPADAEVCLVQFSSGSTGVPKVIGRTPRSLLAELDSYAALAGMPGAGERIVLLNSVLHTMGLIGGFLHGLNSGAEIVLPGRAQPNDILRAAADTRAEAVFGVPVHFDLLSRVAPPPLPALRLAVSAGEVLPTEVYERFAATYGIPVSPVYGSTETGIIAADLVSGARPPSVGTPVSGVRVRQAGGELQVALDRSPYLLDDGVDRYADGWLRTFDRCGRDPVSGALSILGRADSVAVVGGLKVDLVEVEAVLRAHPSVHEAVVLAGEVIEAHVGCEPPVDTGELLRWCRERLSDHKLPRRFYTGPAVPRNSNGKIIRSRELLHAAYATSGS</sequence>
<reference evidence="5" key="1">
    <citation type="journal article" date="2019" name="Int. J. Syst. Evol. Microbiol.">
        <title>The Global Catalogue of Microorganisms (GCM) 10K type strain sequencing project: providing services to taxonomists for standard genome sequencing and annotation.</title>
        <authorList>
            <consortium name="The Broad Institute Genomics Platform"/>
            <consortium name="The Broad Institute Genome Sequencing Center for Infectious Disease"/>
            <person name="Wu L."/>
            <person name="Ma J."/>
        </authorList>
    </citation>
    <scope>NUCLEOTIDE SEQUENCE [LARGE SCALE GENOMIC DNA]</scope>
    <source>
        <strain evidence="5">KCTC 5701</strain>
    </source>
</reference>
<dbReference type="Gene3D" id="3.40.50.12780">
    <property type="entry name" value="N-terminal domain of ligase-like"/>
    <property type="match status" value="1"/>
</dbReference>
<dbReference type="InterPro" id="IPR045851">
    <property type="entry name" value="AMP-bd_C_sf"/>
</dbReference>
<comment type="similarity">
    <text evidence="1">Belongs to the ATP-dependent AMP-binding enzyme family.</text>
</comment>
<name>A0ABW0WBE6_STRNO</name>
<dbReference type="InterPro" id="IPR000873">
    <property type="entry name" value="AMP-dep_synth/lig_dom"/>
</dbReference>
<dbReference type="InterPro" id="IPR025110">
    <property type="entry name" value="AMP-bd_C"/>
</dbReference>
<comment type="caution">
    <text evidence="4">The sequence shown here is derived from an EMBL/GenBank/DDBJ whole genome shotgun (WGS) entry which is preliminary data.</text>
</comment>
<dbReference type="PANTHER" id="PTHR43201">
    <property type="entry name" value="ACYL-COA SYNTHETASE"/>
    <property type="match status" value="1"/>
</dbReference>
<dbReference type="EMBL" id="JBHSOE010000007">
    <property type="protein sequence ID" value="MFC5655115.1"/>
    <property type="molecule type" value="Genomic_DNA"/>
</dbReference>
<dbReference type="PANTHER" id="PTHR43201:SF8">
    <property type="entry name" value="ACYL-COA SYNTHETASE FAMILY MEMBER 3"/>
    <property type="match status" value="1"/>
</dbReference>
<dbReference type="Pfam" id="PF00501">
    <property type="entry name" value="AMP-binding"/>
    <property type="match status" value="1"/>
</dbReference>
<dbReference type="SUPFAM" id="SSF56801">
    <property type="entry name" value="Acetyl-CoA synthetase-like"/>
    <property type="match status" value="1"/>
</dbReference>
<dbReference type="Pfam" id="PF13193">
    <property type="entry name" value="AMP-binding_C"/>
    <property type="match status" value="1"/>
</dbReference>
<evidence type="ECO:0000259" key="2">
    <source>
        <dbReference type="Pfam" id="PF00501"/>
    </source>
</evidence>
<feature type="domain" description="AMP-binding enzyme C-terminal" evidence="3">
    <location>
        <begin position="376"/>
        <end position="443"/>
    </location>
</feature>
<evidence type="ECO:0000256" key="1">
    <source>
        <dbReference type="ARBA" id="ARBA00006432"/>
    </source>
</evidence>
<dbReference type="PROSITE" id="PS00455">
    <property type="entry name" value="AMP_BINDING"/>
    <property type="match status" value="1"/>
</dbReference>
<evidence type="ECO:0000259" key="3">
    <source>
        <dbReference type="Pfam" id="PF13193"/>
    </source>
</evidence>